<feature type="transmembrane region" description="Helical" evidence="1">
    <location>
        <begin position="64"/>
        <end position="82"/>
    </location>
</feature>
<dbReference type="Proteomes" id="UP000095284">
    <property type="component" value="Unplaced"/>
</dbReference>
<organism evidence="3 5">
    <name type="scientific">Bursaphelenchus xylophilus</name>
    <name type="common">Pinewood nematode worm</name>
    <name type="synonym">Aphelenchoides xylophilus</name>
    <dbReference type="NCBI Taxonomy" id="6326"/>
    <lineage>
        <taxon>Eukaryota</taxon>
        <taxon>Metazoa</taxon>
        <taxon>Ecdysozoa</taxon>
        <taxon>Nematoda</taxon>
        <taxon>Chromadorea</taxon>
        <taxon>Rhabditida</taxon>
        <taxon>Tylenchina</taxon>
        <taxon>Tylenchomorpha</taxon>
        <taxon>Aphelenchoidea</taxon>
        <taxon>Aphelenchoididae</taxon>
        <taxon>Bursaphelenchus</taxon>
    </lineage>
</organism>
<dbReference type="eggNOG" id="ENOG502SW3G">
    <property type="taxonomic scope" value="Eukaryota"/>
</dbReference>
<proteinExistence type="predicted"/>
<protein>
    <submittedName>
        <fullName evidence="2">(pine wood nematode) hypothetical protein</fullName>
    </submittedName>
</protein>
<dbReference type="EMBL" id="CAJFCV020000001">
    <property type="protein sequence ID" value="CAG9083588.1"/>
    <property type="molecule type" value="Genomic_DNA"/>
</dbReference>
<feature type="transmembrane region" description="Helical" evidence="1">
    <location>
        <begin position="39"/>
        <end position="58"/>
    </location>
</feature>
<gene>
    <name evidence="2" type="ORF">BXYJ_LOCUS1207</name>
</gene>
<evidence type="ECO:0000313" key="3">
    <source>
        <dbReference type="Proteomes" id="UP000095284"/>
    </source>
</evidence>
<keyword evidence="4" id="KW-1185">Reference proteome</keyword>
<dbReference type="Proteomes" id="UP000582659">
    <property type="component" value="Unassembled WGS sequence"/>
</dbReference>
<evidence type="ECO:0000313" key="2">
    <source>
        <dbReference type="EMBL" id="CAD5208971.1"/>
    </source>
</evidence>
<dbReference type="WBParaSite" id="BXY_0140100.1">
    <property type="protein sequence ID" value="BXY_0140100.1"/>
    <property type="gene ID" value="BXY_0140100"/>
</dbReference>
<evidence type="ECO:0000256" key="1">
    <source>
        <dbReference type="SAM" id="Phobius"/>
    </source>
</evidence>
<name>A0A1I7RL16_BURXY</name>
<feature type="transmembrane region" description="Helical" evidence="1">
    <location>
        <begin position="138"/>
        <end position="159"/>
    </location>
</feature>
<feature type="transmembrane region" description="Helical" evidence="1">
    <location>
        <begin position="102"/>
        <end position="126"/>
    </location>
</feature>
<reference evidence="5" key="1">
    <citation type="submission" date="2016-11" db="UniProtKB">
        <authorList>
            <consortium name="WormBaseParasite"/>
        </authorList>
    </citation>
    <scope>IDENTIFICATION</scope>
</reference>
<dbReference type="OrthoDB" id="5777698at2759"/>
<evidence type="ECO:0000313" key="5">
    <source>
        <dbReference type="WBParaSite" id="BXY_0140100.1"/>
    </source>
</evidence>
<dbReference type="EMBL" id="CAJFDI010000001">
    <property type="protein sequence ID" value="CAD5208971.1"/>
    <property type="molecule type" value="Genomic_DNA"/>
</dbReference>
<dbReference type="AlphaFoldDB" id="A0A1I7RL16"/>
<keyword evidence="1" id="KW-0472">Membrane</keyword>
<accession>A0A1I7RL16</accession>
<keyword evidence="1" id="KW-0812">Transmembrane</keyword>
<evidence type="ECO:0000313" key="4">
    <source>
        <dbReference type="Proteomes" id="UP000659654"/>
    </source>
</evidence>
<dbReference type="Proteomes" id="UP000659654">
    <property type="component" value="Unassembled WGS sequence"/>
</dbReference>
<keyword evidence="1" id="KW-1133">Transmembrane helix</keyword>
<sequence>MGKNDRDTILEYTHEYEMDDRIMYFDVDYLTNEEGRLKIIEITLILLALLLCSEIRGVSGEKNLTMAISVGVILITFTIWIAKIFTLHKQLTPKHWFYMEALIYIFVVFALLVATSYMGFFGVIYWNQRNPEWSTLPSLVTGALLGAILIYSIDLIVLFRRKNNRTYIPDVSSYQL</sequence>
<reference evidence="2" key="2">
    <citation type="submission" date="2020-09" db="EMBL/GenBank/DDBJ databases">
        <authorList>
            <person name="Kikuchi T."/>
        </authorList>
    </citation>
    <scope>NUCLEOTIDE SEQUENCE</scope>
    <source>
        <strain evidence="2">Ka4C1</strain>
    </source>
</reference>